<dbReference type="RefSeq" id="WP_095586383.1">
    <property type="nucleotide sequence ID" value="NZ_PKRZ01000001.1"/>
</dbReference>
<dbReference type="EMBL" id="PKRZ01000001">
    <property type="protein sequence ID" value="PLW59325.1"/>
    <property type="molecule type" value="Genomic_DNA"/>
</dbReference>
<evidence type="ECO:0000313" key="2">
    <source>
        <dbReference type="EMBL" id="PLW59325.1"/>
    </source>
</evidence>
<comment type="caution">
    <text evidence="2">The sequence shown here is derived from an EMBL/GenBank/DDBJ whole genome shotgun (WGS) entry which is preliminary data.</text>
</comment>
<proteinExistence type="predicted"/>
<evidence type="ECO:0000259" key="1">
    <source>
        <dbReference type="Pfam" id="PF09851"/>
    </source>
</evidence>
<protein>
    <recommendedName>
        <fullName evidence="1">SHOCT domain-containing protein</fullName>
    </recommendedName>
</protein>
<name>A0A2N5WAR6_LACLL</name>
<organism evidence="2 3">
    <name type="scientific">Lactococcus lactis subsp. lactis</name>
    <name type="common">Streptococcus lactis</name>
    <dbReference type="NCBI Taxonomy" id="1360"/>
    <lineage>
        <taxon>Bacteria</taxon>
        <taxon>Bacillati</taxon>
        <taxon>Bacillota</taxon>
        <taxon>Bacilli</taxon>
        <taxon>Lactobacillales</taxon>
        <taxon>Streptococcaceae</taxon>
        <taxon>Lactococcus</taxon>
    </lineage>
</organism>
<accession>A0A2N5WAR6</accession>
<dbReference type="AlphaFoldDB" id="A0A2N5WAR6"/>
<feature type="domain" description="SHOCT" evidence="1">
    <location>
        <begin position="164"/>
        <end position="191"/>
    </location>
</feature>
<dbReference type="InterPro" id="IPR018649">
    <property type="entry name" value="SHOCT"/>
</dbReference>
<dbReference type="Proteomes" id="UP000234865">
    <property type="component" value="Unassembled WGS sequence"/>
</dbReference>
<evidence type="ECO:0000313" key="3">
    <source>
        <dbReference type="Proteomes" id="UP000234865"/>
    </source>
</evidence>
<gene>
    <name evidence="2" type="ORF">CYU10_000179</name>
</gene>
<reference evidence="3" key="1">
    <citation type="submission" date="2016-08" db="EMBL/GenBank/DDBJ databases">
        <title>Comparative genomics of Lactococcus lactis strain WFLU12 isolated from the gastrointestinal tract of wild olive flounder (Paralichythys olivaceus).</title>
        <authorList>
            <person name="Nguyen T.L."/>
            <person name="Kim D.-H."/>
        </authorList>
    </citation>
    <scope>NUCLEOTIDE SEQUENCE [LARGE SCALE GENOMIC DNA]</scope>
    <source>
        <strain evidence="3">WFLU12</strain>
    </source>
</reference>
<dbReference type="Pfam" id="PF09851">
    <property type="entry name" value="SHOCT"/>
    <property type="match status" value="1"/>
</dbReference>
<sequence length="192" mass="21503">MGFKELLKAKSFNEYFDAKKDPQKMEELKNRTQTEVLKNAGASLTPSSISKFGFKLSEDSISKGSETKPLNNVTARLESGSELQARVTMTRLVALGVFAFAAKKKKGGEKYLTIEGPDFVWTSEVKRDKKDIDKAMKFINQINTNSKIYSNSMQVNPSTTGLADELKKFKELLDSGAITQEEFEIQKSKLLK</sequence>